<dbReference type="SUPFAM" id="SSF52833">
    <property type="entry name" value="Thioredoxin-like"/>
    <property type="match status" value="1"/>
</dbReference>
<dbReference type="InterPro" id="IPR050553">
    <property type="entry name" value="Thioredoxin_ResA/DsbE_sf"/>
</dbReference>
<keyword evidence="3" id="KW-0735">Signal-anchor</keyword>
<dbReference type="Proteomes" id="UP000002651">
    <property type="component" value="Chromosome"/>
</dbReference>
<gene>
    <name evidence="7" type="ordered locus">GYO_3543</name>
</gene>
<protein>
    <submittedName>
        <fullName evidence="7">Thiol-disulfide oxidoreductase ResA</fullName>
    </submittedName>
</protein>
<evidence type="ECO:0000256" key="3">
    <source>
        <dbReference type="ARBA" id="ARBA00022968"/>
    </source>
</evidence>
<evidence type="ECO:0000256" key="1">
    <source>
        <dbReference type="ARBA" id="ARBA00004196"/>
    </source>
</evidence>
<dbReference type="InterPro" id="IPR013766">
    <property type="entry name" value="Thioredoxin_domain"/>
</dbReference>
<evidence type="ECO:0000256" key="4">
    <source>
        <dbReference type="ARBA" id="ARBA00023157"/>
    </source>
</evidence>
<feature type="domain" description="Thioredoxin" evidence="6">
    <location>
        <begin position="38"/>
        <end position="176"/>
    </location>
</feature>
<evidence type="ECO:0000259" key="6">
    <source>
        <dbReference type="PROSITE" id="PS51352"/>
    </source>
</evidence>
<proteinExistence type="predicted"/>
<dbReference type="PROSITE" id="PS51352">
    <property type="entry name" value="THIOREDOXIN_2"/>
    <property type="match status" value="1"/>
</dbReference>
<evidence type="ECO:0000256" key="2">
    <source>
        <dbReference type="ARBA" id="ARBA00022748"/>
    </source>
</evidence>
<dbReference type="GO" id="GO:0030313">
    <property type="term" value="C:cell envelope"/>
    <property type="evidence" value="ECO:0007669"/>
    <property type="project" value="UniProtKB-SubCell"/>
</dbReference>
<keyword evidence="3" id="KW-0812">Transmembrane</keyword>
<dbReference type="InterPro" id="IPR000866">
    <property type="entry name" value="AhpC/TSA"/>
</dbReference>
<name>G4P0E1_BACS4</name>
<dbReference type="Gene3D" id="3.40.30.10">
    <property type="entry name" value="Glutaredoxin"/>
    <property type="match status" value="1"/>
</dbReference>
<evidence type="ECO:0000256" key="5">
    <source>
        <dbReference type="ARBA" id="ARBA00023284"/>
    </source>
</evidence>
<dbReference type="GO" id="GO:0016491">
    <property type="term" value="F:oxidoreductase activity"/>
    <property type="evidence" value="ECO:0007669"/>
    <property type="project" value="InterPro"/>
</dbReference>
<dbReference type="CDD" id="cd02966">
    <property type="entry name" value="TlpA_like_family"/>
    <property type="match status" value="1"/>
</dbReference>
<dbReference type="InterPro" id="IPR036249">
    <property type="entry name" value="Thioredoxin-like_sf"/>
</dbReference>
<comment type="subcellular location">
    <subcellularLocation>
        <location evidence="1">Cell envelope</location>
    </subcellularLocation>
</comment>
<dbReference type="PROSITE" id="PS00194">
    <property type="entry name" value="THIOREDOXIN_1"/>
    <property type="match status" value="1"/>
</dbReference>
<dbReference type="PANTHER" id="PTHR42852">
    <property type="entry name" value="THIOL:DISULFIDE INTERCHANGE PROTEIN DSBE"/>
    <property type="match status" value="1"/>
</dbReference>
<evidence type="ECO:0000313" key="8">
    <source>
        <dbReference type="Proteomes" id="UP000002651"/>
    </source>
</evidence>
<dbReference type="PANTHER" id="PTHR42852:SF6">
    <property type="entry name" value="THIOL:DISULFIDE INTERCHANGE PROTEIN DSBE"/>
    <property type="match status" value="1"/>
</dbReference>
<organism evidence="7 8">
    <name type="scientific">Bacillus spizizenii (strain DSM 15029 / JCM 12233 / NBRC 101239 / NRRL B-23049 / TU-B-10)</name>
    <name type="common">Bacillus subtilis subsp. spizizenii</name>
    <dbReference type="NCBI Taxonomy" id="1052585"/>
    <lineage>
        <taxon>Bacteria</taxon>
        <taxon>Bacillati</taxon>
        <taxon>Bacillota</taxon>
        <taxon>Bacilli</taxon>
        <taxon>Bacillales</taxon>
        <taxon>Bacillaceae</taxon>
        <taxon>Bacillus</taxon>
    </lineage>
</organism>
<keyword evidence="2" id="KW-0201">Cytochrome c-type biogenesis</keyword>
<dbReference type="Pfam" id="PF00578">
    <property type="entry name" value="AhpC-TSA"/>
    <property type="match status" value="1"/>
</dbReference>
<keyword evidence="8" id="KW-1185">Reference proteome</keyword>
<dbReference type="GO" id="GO:0017004">
    <property type="term" value="P:cytochrome complex assembly"/>
    <property type="evidence" value="ECO:0007669"/>
    <property type="project" value="UniProtKB-KW"/>
</dbReference>
<dbReference type="EMBL" id="CP002905">
    <property type="protein sequence ID" value="AEP88120.1"/>
    <property type="molecule type" value="Genomic_DNA"/>
</dbReference>
<keyword evidence="4" id="KW-1015">Disulfide bond</keyword>
<sequence length="179" mass="20820">MKKRKRLLLRMLILFLLFTAIGFALYQNLFAANSEEAVQVNKPAANFKLAQFNGEPIELKQLKGKAVLVNFWGSWCEPCKNEMPAMQDAYNHYKKDKFEIVAINVQESDITVKNFIKSYDLSFPIALDKQGEVYRSWEIFNLPTSVFINPNGTIERTYEGEMKMKQLDQWIRDILPNKS</sequence>
<dbReference type="GO" id="GO:0016209">
    <property type="term" value="F:antioxidant activity"/>
    <property type="evidence" value="ECO:0007669"/>
    <property type="project" value="InterPro"/>
</dbReference>
<dbReference type="NCBIfam" id="NF002854">
    <property type="entry name" value="PRK03147.1"/>
    <property type="match status" value="1"/>
</dbReference>
<keyword evidence="5" id="KW-0676">Redox-active center</keyword>
<dbReference type="InterPro" id="IPR017937">
    <property type="entry name" value="Thioredoxin_CS"/>
</dbReference>
<reference evidence="7 8" key="1">
    <citation type="journal article" date="2012" name="J. Bacteriol.">
        <title>Whole-genome sequences of Bacillus subtilis and close relatives.</title>
        <authorList>
            <person name="Earl A.M."/>
            <person name="Eppinger M."/>
            <person name="Fricke W.F."/>
            <person name="Rosovitz M.J."/>
            <person name="Rasko D.A."/>
            <person name="Daugherty S."/>
            <person name="Losick R."/>
            <person name="Kolter R."/>
            <person name="Ravel J."/>
        </authorList>
    </citation>
    <scope>NUCLEOTIDE SEQUENCE [LARGE SCALE GENOMIC DNA]</scope>
    <source>
        <strain evidence="8">DSM 15029 / JCM 12233 / NBRC 101239 / NRRL B-23049 / TU-B-10</strain>
    </source>
</reference>
<dbReference type="STRING" id="1052585.GYO_3543"/>
<accession>G4P0E1</accession>
<dbReference type="RefSeq" id="WP_014115056.1">
    <property type="nucleotide sequence ID" value="NC_016047.1"/>
</dbReference>
<dbReference type="GeneID" id="11240849"/>
<dbReference type="HOGENOM" id="CLU_042529_11_2_9"/>
<dbReference type="AlphaFoldDB" id="G4P0E1"/>
<dbReference type="KEGG" id="bst:GYO_3543"/>
<evidence type="ECO:0000313" key="7">
    <source>
        <dbReference type="EMBL" id="AEP88120.1"/>
    </source>
</evidence>